<dbReference type="InterPro" id="IPR036156">
    <property type="entry name" value="Beta-gal/glucu_dom_sf"/>
</dbReference>
<dbReference type="Gene3D" id="3.20.20.80">
    <property type="entry name" value="Glycosidases"/>
    <property type="match status" value="1"/>
</dbReference>
<protein>
    <recommendedName>
        <fullName evidence="3 7">Beta-galactosidase</fullName>
        <ecNumber evidence="3 7">3.2.1.23</ecNumber>
    </recommendedName>
    <alternativeName>
        <fullName evidence="6 7">Lactase</fullName>
    </alternativeName>
</protein>
<dbReference type="GO" id="GO:0009341">
    <property type="term" value="C:beta-galactosidase complex"/>
    <property type="evidence" value="ECO:0007669"/>
    <property type="project" value="InterPro"/>
</dbReference>
<reference evidence="9" key="1">
    <citation type="submission" date="2020-10" db="EMBL/GenBank/DDBJ databases">
        <authorList>
            <person name="Gilroy R."/>
        </authorList>
    </citation>
    <scope>NUCLEOTIDE SEQUENCE</scope>
    <source>
        <strain evidence="9">14700</strain>
    </source>
</reference>
<evidence type="ECO:0000256" key="2">
    <source>
        <dbReference type="ARBA" id="ARBA00007401"/>
    </source>
</evidence>
<dbReference type="Pfam" id="PF02836">
    <property type="entry name" value="Glyco_hydro_2_C"/>
    <property type="match status" value="1"/>
</dbReference>
<comment type="catalytic activity">
    <reaction evidence="1 7">
        <text>Hydrolysis of terminal non-reducing beta-D-galactose residues in beta-D-galactosides.</text>
        <dbReference type="EC" id="3.2.1.23"/>
    </reaction>
</comment>
<evidence type="ECO:0000256" key="5">
    <source>
        <dbReference type="ARBA" id="ARBA00023295"/>
    </source>
</evidence>
<dbReference type="Pfam" id="PF00703">
    <property type="entry name" value="Glyco_hydro_2"/>
    <property type="match status" value="1"/>
</dbReference>
<dbReference type="SUPFAM" id="SSF51445">
    <property type="entry name" value="(Trans)glycosidases"/>
    <property type="match status" value="1"/>
</dbReference>
<dbReference type="InterPro" id="IPR050347">
    <property type="entry name" value="Bact_Beta-galactosidase"/>
</dbReference>
<dbReference type="InterPro" id="IPR023230">
    <property type="entry name" value="Glyco_hydro_2_CS"/>
</dbReference>
<keyword evidence="5 7" id="KW-0326">Glycosidase</keyword>
<reference evidence="9" key="2">
    <citation type="journal article" date="2021" name="PeerJ">
        <title>Extensive microbial diversity within the chicken gut microbiome revealed by metagenomics and culture.</title>
        <authorList>
            <person name="Gilroy R."/>
            <person name="Ravi A."/>
            <person name="Getino M."/>
            <person name="Pursley I."/>
            <person name="Horton D.L."/>
            <person name="Alikhan N.F."/>
            <person name="Baker D."/>
            <person name="Gharbi K."/>
            <person name="Hall N."/>
            <person name="Watson M."/>
            <person name="Adriaenssens E.M."/>
            <person name="Foster-Nyarko E."/>
            <person name="Jarju S."/>
            <person name="Secka A."/>
            <person name="Antonio M."/>
            <person name="Oren A."/>
            <person name="Chaudhuri R.R."/>
            <person name="La Ragione R."/>
            <person name="Hildebrand F."/>
            <person name="Pallen M.J."/>
        </authorList>
    </citation>
    <scope>NUCLEOTIDE SEQUENCE</scope>
    <source>
        <strain evidence="9">14700</strain>
    </source>
</reference>
<comment type="similarity">
    <text evidence="2 7">Belongs to the glycosyl hydrolase 2 family.</text>
</comment>
<accession>A0A9D9I9K1</accession>
<evidence type="ECO:0000256" key="6">
    <source>
        <dbReference type="ARBA" id="ARBA00032230"/>
    </source>
</evidence>
<evidence type="ECO:0000256" key="4">
    <source>
        <dbReference type="ARBA" id="ARBA00022801"/>
    </source>
</evidence>
<gene>
    <name evidence="9" type="ORF">IAA72_00820</name>
</gene>
<evidence type="ECO:0000256" key="1">
    <source>
        <dbReference type="ARBA" id="ARBA00001412"/>
    </source>
</evidence>
<keyword evidence="4 7" id="KW-0378">Hydrolase</keyword>
<evidence type="ECO:0000313" key="10">
    <source>
        <dbReference type="Proteomes" id="UP000810292"/>
    </source>
</evidence>
<evidence type="ECO:0000256" key="3">
    <source>
        <dbReference type="ARBA" id="ARBA00012756"/>
    </source>
</evidence>
<dbReference type="Gene3D" id="2.60.120.260">
    <property type="entry name" value="Galactose-binding domain-like"/>
    <property type="match status" value="1"/>
</dbReference>
<proteinExistence type="inferred from homology"/>
<dbReference type="Proteomes" id="UP000810292">
    <property type="component" value="Unassembled WGS sequence"/>
</dbReference>
<evidence type="ECO:0000256" key="7">
    <source>
        <dbReference type="RuleBase" id="RU361154"/>
    </source>
</evidence>
<dbReference type="Gene3D" id="2.60.40.10">
    <property type="entry name" value="Immunoglobulins"/>
    <property type="match status" value="2"/>
</dbReference>
<dbReference type="Pfam" id="PF16353">
    <property type="entry name" value="LacZ_4"/>
    <property type="match status" value="1"/>
</dbReference>
<evidence type="ECO:0000259" key="8">
    <source>
        <dbReference type="SMART" id="SM01038"/>
    </source>
</evidence>
<dbReference type="InterPro" id="IPR008979">
    <property type="entry name" value="Galactose-bd-like_sf"/>
</dbReference>
<dbReference type="InterPro" id="IPR013783">
    <property type="entry name" value="Ig-like_fold"/>
</dbReference>
<dbReference type="GO" id="GO:0004565">
    <property type="term" value="F:beta-galactosidase activity"/>
    <property type="evidence" value="ECO:0007669"/>
    <property type="project" value="UniProtKB-EC"/>
</dbReference>
<dbReference type="InterPro" id="IPR006101">
    <property type="entry name" value="Glyco_hydro_2"/>
</dbReference>
<comment type="caution">
    <text evidence="9">The sequence shown here is derived from an EMBL/GenBank/DDBJ whole genome shotgun (WGS) entry which is preliminary data.</text>
</comment>
<dbReference type="SUPFAM" id="SSF74650">
    <property type="entry name" value="Galactose mutarotase-like"/>
    <property type="match status" value="1"/>
</dbReference>
<dbReference type="PRINTS" id="PR00132">
    <property type="entry name" value="GLHYDRLASE2"/>
</dbReference>
<organism evidence="9 10">
    <name type="scientific">Candidatus Ornithospirochaeta stercoravium</name>
    <dbReference type="NCBI Taxonomy" id="2840897"/>
    <lineage>
        <taxon>Bacteria</taxon>
        <taxon>Pseudomonadati</taxon>
        <taxon>Spirochaetota</taxon>
        <taxon>Spirochaetia</taxon>
        <taxon>Spirochaetales</taxon>
        <taxon>Spirochaetaceae</taxon>
        <taxon>Spirochaetaceae incertae sedis</taxon>
        <taxon>Candidatus Ornithospirochaeta</taxon>
    </lineage>
</organism>
<dbReference type="PANTHER" id="PTHR46323">
    <property type="entry name" value="BETA-GALACTOSIDASE"/>
    <property type="match status" value="1"/>
</dbReference>
<feature type="domain" description="Beta galactosidase small chain/" evidence="8">
    <location>
        <begin position="700"/>
        <end position="959"/>
    </location>
</feature>
<name>A0A9D9I9K1_9SPIO</name>
<dbReference type="EMBL" id="JADIMF010000013">
    <property type="protein sequence ID" value="MBO8468312.1"/>
    <property type="molecule type" value="Genomic_DNA"/>
</dbReference>
<dbReference type="Gene3D" id="2.70.98.10">
    <property type="match status" value="1"/>
</dbReference>
<dbReference type="PROSITE" id="PS00719">
    <property type="entry name" value="GLYCOSYL_HYDROL_F2_1"/>
    <property type="match status" value="1"/>
</dbReference>
<dbReference type="Pfam" id="PF02929">
    <property type="entry name" value="Bgal_small_N"/>
    <property type="match status" value="1"/>
</dbReference>
<dbReference type="InterPro" id="IPR017853">
    <property type="entry name" value="GH"/>
</dbReference>
<dbReference type="GO" id="GO:0005990">
    <property type="term" value="P:lactose catabolic process"/>
    <property type="evidence" value="ECO:0007669"/>
    <property type="project" value="TreeGrafter"/>
</dbReference>
<dbReference type="InterPro" id="IPR004199">
    <property type="entry name" value="B-gal_small/dom_5"/>
</dbReference>
<evidence type="ECO:0000313" key="9">
    <source>
        <dbReference type="EMBL" id="MBO8468312.1"/>
    </source>
</evidence>
<dbReference type="InterPro" id="IPR006102">
    <property type="entry name" value="Ig-like_GH2"/>
</dbReference>
<dbReference type="InterPro" id="IPR032312">
    <property type="entry name" value="LacZ_4"/>
</dbReference>
<dbReference type="EC" id="3.2.1.23" evidence="3 7"/>
<dbReference type="SUPFAM" id="SSF49303">
    <property type="entry name" value="beta-Galactosidase/glucuronidase domain"/>
    <property type="match status" value="2"/>
</dbReference>
<dbReference type="PANTHER" id="PTHR46323:SF2">
    <property type="entry name" value="BETA-GALACTOSIDASE"/>
    <property type="match status" value="1"/>
</dbReference>
<dbReference type="InterPro" id="IPR011013">
    <property type="entry name" value="Gal_mutarotase_sf_dom"/>
</dbReference>
<dbReference type="InterPro" id="IPR006103">
    <property type="entry name" value="Glyco_hydro_2_cat"/>
</dbReference>
<dbReference type="InterPro" id="IPR014718">
    <property type="entry name" value="GH-type_carb-bd"/>
</dbReference>
<dbReference type="AlphaFoldDB" id="A0A9D9I9K1"/>
<dbReference type="GO" id="GO:0030246">
    <property type="term" value="F:carbohydrate binding"/>
    <property type="evidence" value="ECO:0007669"/>
    <property type="project" value="InterPro"/>
</dbReference>
<sequence>MAYKHPYLYSRECFREGREDAHAVFSPSSESGKILNLSGEWKLSSYKRPEEAPEDFYKESYPVSDWASTDVPCPVEIQGFGHPQYNNIMYPWDADEKLTPPEVPEKNNRTSLYVKDIELTDTDGNIFITFYGVATAFDLFVNEEYIGYAEDSFTPSEFNISKAVRKGRNRIALRVFRYSTASWLEDQDFWRFSGIIRAVEIRIRPDGFIRNYHVRTELSDDFSTASASFEIDSTAKHFRLEIDGRTYESDSTVIKAEIENPRLWSAEYPELYEYTLSSIGDDGKIIESVTERIGFRKFCVENGVMKLNGKRIVFHGVNRHEWDAALGRTVTHDDIVEDILMMKRNNINAVRTSHYPATPEFYSLCDEYGLYVIAETNIETHGTWTKLGDRRTIEEEVPGNDEGWLPAVLDRAESNWESFSNHTSILIWSLGNESGGGKVFEKETEYFHSKNDGRLVHYEGVNYDGTYRDTTTDIASQMYTPAVRVAEYIEDNRDKPFILCEYSHSMGNSNGDIMDYIRLERTEEMYQGGFIWDFIDQALYDKDGHLGYGGDFGDRPSDYTFSCNGIVFGDRTPSPKLQEVKYAYQNFEIDIDENRWKITNRNLFTPLSDYETIITLTKDGEMIDERTIPDEILPGESCERPLPFSVPAGNTAVTIRIKLKVSMLWAEKGFEIAHGSWYRTAESSLEQKPAKVTAGDYNFGFEGRNYRAIVDRKKGILSSFRKNGVEYITDAPYASLWRSPTDNDKGASLDHEWAVWAIAGRYWHLEECNLDEKNASVSSVFSLAANSGTISVSEIFREEGIELTLTYHGEERTIPEFGLLLRLPKEADEISYLGLGPEENETDRKEGAVFGYYSFRASENLTRYAVPQDGGTRCGVKRLNAGGLRIEAKDEMIVSATSYLPEEVAAARHHEELTPVSKTVLRILKMKSGIGGDDSWGARPHCDKIMTIKDGDSFTFFLS</sequence>
<dbReference type="SUPFAM" id="SSF49785">
    <property type="entry name" value="Galactose-binding domain-like"/>
    <property type="match status" value="1"/>
</dbReference>
<dbReference type="InterPro" id="IPR006104">
    <property type="entry name" value="Glyco_hydro_2_N"/>
</dbReference>
<dbReference type="Pfam" id="PF02837">
    <property type="entry name" value="Glyco_hydro_2_N"/>
    <property type="match status" value="1"/>
</dbReference>
<dbReference type="SMART" id="SM01038">
    <property type="entry name" value="Bgal_small_N"/>
    <property type="match status" value="1"/>
</dbReference>